<comment type="caution">
    <text evidence="1">The sequence shown here is derived from an EMBL/GenBank/DDBJ whole genome shotgun (WGS) entry which is preliminary data.</text>
</comment>
<sequence>MNKILIALLSLITTFSVLAAEGFSSFEEQMTGKEFSAAGLNKLSQQELDVLNDWIRKHSLATLDTPKTGLVTGYSQDDQHDSKSEDEMYVKGCQAVDAVAVQEVN</sequence>
<evidence type="ECO:0000313" key="1">
    <source>
        <dbReference type="EMBL" id="GAH06006.1"/>
    </source>
</evidence>
<reference evidence="1" key="1">
    <citation type="journal article" date="2014" name="Front. Microbiol.">
        <title>High frequency of phylogenetically diverse reductive dehalogenase-homologous genes in deep subseafloor sedimentary metagenomes.</title>
        <authorList>
            <person name="Kawai M."/>
            <person name="Futagami T."/>
            <person name="Toyoda A."/>
            <person name="Takaki Y."/>
            <person name="Nishi S."/>
            <person name="Hori S."/>
            <person name="Arai W."/>
            <person name="Tsubouchi T."/>
            <person name="Morono Y."/>
            <person name="Uchiyama I."/>
            <person name="Ito T."/>
            <person name="Fujiyama A."/>
            <person name="Inagaki F."/>
            <person name="Takami H."/>
        </authorList>
    </citation>
    <scope>NUCLEOTIDE SEQUENCE</scope>
    <source>
        <strain evidence="1">Expedition CK06-06</strain>
    </source>
</reference>
<name>X1CCQ0_9ZZZZ</name>
<dbReference type="EMBL" id="BART01034553">
    <property type="protein sequence ID" value="GAH06006.1"/>
    <property type="molecule type" value="Genomic_DNA"/>
</dbReference>
<proteinExistence type="predicted"/>
<protein>
    <submittedName>
        <fullName evidence="1">Uncharacterized protein</fullName>
    </submittedName>
</protein>
<organism evidence="1">
    <name type="scientific">marine sediment metagenome</name>
    <dbReference type="NCBI Taxonomy" id="412755"/>
    <lineage>
        <taxon>unclassified sequences</taxon>
        <taxon>metagenomes</taxon>
        <taxon>ecological metagenomes</taxon>
    </lineage>
</organism>
<gene>
    <name evidence="1" type="ORF">S01H4_59021</name>
</gene>
<accession>X1CCQ0</accession>
<dbReference type="AlphaFoldDB" id="X1CCQ0"/>